<feature type="compositionally biased region" description="Low complexity" evidence="7">
    <location>
        <begin position="662"/>
        <end position="678"/>
    </location>
</feature>
<evidence type="ECO:0000259" key="8">
    <source>
        <dbReference type="PROSITE" id="PS50011"/>
    </source>
</evidence>
<evidence type="ECO:0000256" key="7">
    <source>
        <dbReference type="SAM" id="MobiDB-lite"/>
    </source>
</evidence>
<keyword evidence="5 6" id="KW-0067">ATP-binding</keyword>
<sequence>MPDFTHEVFTWRVRVANLAAPRLSAVNVTLRCGIDATNSTTPVGLLAAMDPQTPGLSPVSIELPCIASIIDAGESVGRAMARANSALKLRANYLMFAKNTTVDNAYMMNSIALYNLTVFAGRPGVPTQVDLIGLVATLSVAADVEGNRLVLQDLVVAGLGLGPSSQYPAALIRAAVWILDFKRQPLAGLDGYLVMLAQRVRFVVPATEMAWWRGRVRAALAAGSPGVDTLIRAYDPRLTVLEGDGADVLVPFWEWNYGLMQWENCSITRTPLVPLATKIAAAPTTLLDTLLPYGHPGPMPLSSVRVQSLLLDVDSLTKAPAGAESGFAIVLRGDVSMQTDGDGSGDTAIQVEGGVRAVVASAQGAGRRRHLAQQQGSVSGSADQGPDLPSPVSPSGSPSPPNPGPADGADAGGGIPLGPYQPWLQLMEVTLVLPAVELQLIQDLVSGNRTSLRVAPEVLSFYRGVLAGARGATATSNSVKFAWISYMGIEGSMITLSSTAPTAFTSLPVNASFLIPANVTPPTASQSPVIPVVLQPAPAPALGTVLGAALGGSLGVVLLGVAAAAMFFHVQRRRDRDGDRKVKGSRKEPVAAAEDPSRAPSQGRNTGGSSSPRHLLADHTHNSGDVPAPEAIAGASASGGAASGSAGDAPASGSGRDGESAASGTSGRKTSRSSGTAGAENGRPPQPRRHKSGVRTGSTASGATRSSAAPGSGSGSPGTSDGASNPRTELYAALAAFQSELGEQQHITITSQLGAGAHGIVYKGEWRGLEVAVKTLLFQAFVGSGGEESGNSFKEQAMLEAAIATTLFHPNVINTFAYDIKPLRMCPAPAPSNSPRRAGGGAGADGMLAGGGDAVLSSEGGGIMDWKLYIIQEYCDGGTLKDALDGSRWSDPETGMGQPEVAVRVALEIAAGMTYIHARNIIHGDLKPANILLRSNTASAYGYTAKIADFGLALKLKAGESHISNIRRGTPFYIAAELVEDGRATTASDLYSFGVILWELLHGSTVARRLPLRRRIPNLPAEFYTWPPTAPAAYRELASACLSPSPSARPRFADVFNALSKLLTEMLDEKKRLQREEAERRQLEESQEALRSGRSRERVSLLGEIQPAADEEGGAALASAASSGLESGAVRSGRAGSSASNAMSGVWPSQGQSQQRGTPSRGLRGKESTGEDGGGAGTEVVAKAAAASAAASAAAGATATGTSAGGNAPAAAGAVAPAGARGGGALVAEGSDSARGSGDAGDGGMLDSCCVASSTLDPPSGLGLELDIDRGTTLDQDLMPAASTSQVHTVSAIGLDLTAALESALGAQGASHQRSNPQFANPAHAVLHQHHQELIQQQRIARENAAAARRAYAMRAVLPAAHANGLGQRGDGQRGDGGGIVRLPVNGHGTDGSGAGHGGLDYDGDALLLEGSSYDIGSSIV</sequence>
<evidence type="ECO:0000313" key="9">
    <source>
        <dbReference type="EMBL" id="KXZ48446.1"/>
    </source>
</evidence>
<evidence type="ECO:0000256" key="1">
    <source>
        <dbReference type="ARBA" id="ARBA00022527"/>
    </source>
</evidence>
<keyword evidence="10" id="KW-1185">Reference proteome</keyword>
<dbReference type="EMBL" id="LSYV01000029">
    <property type="protein sequence ID" value="KXZ48446.1"/>
    <property type="molecule type" value="Genomic_DNA"/>
</dbReference>
<keyword evidence="2" id="KW-0808">Transferase</keyword>
<feature type="region of interest" description="Disordered" evidence="7">
    <location>
        <begin position="1128"/>
        <end position="1176"/>
    </location>
</feature>
<dbReference type="PROSITE" id="PS00108">
    <property type="entry name" value="PROTEIN_KINASE_ST"/>
    <property type="match status" value="1"/>
</dbReference>
<dbReference type="PANTHER" id="PTHR44329">
    <property type="entry name" value="SERINE/THREONINE-PROTEIN KINASE TNNI3K-RELATED"/>
    <property type="match status" value="1"/>
</dbReference>
<evidence type="ECO:0000256" key="4">
    <source>
        <dbReference type="ARBA" id="ARBA00022777"/>
    </source>
</evidence>
<dbReference type="Proteomes" id="UP000075714">
    <property type="component" value="Unassembled WGS sequence"/>
</dbReference>
<feature type="compositionally biased region" description="Pro residues" evidence="7">
    <location>
        <begin position="388"/>
        <end position="404"/>
    </location>
</feature>
<accession>A0A150GF49</accession>
<evidence type="ECO:0000256" key="5">
    <source>
        <dbReference type="ARBA" id="ARBA00022840"/>
    </source>
</evidence>
<feature type="compositionally biased region" description="Low complexity" evidence="7">
    <location>
        <begin position="1128"/>
        <end position="1146"/>
    </location>
</feature>
<feature type="compositionally biased region" description="Low complexity" evidence="7">
    <location>
        <begin position="695"/>
        <end position="724"/>
    </location>
</feature>
<feature type="binding site" evidence="6">
    <location>
        <position position="774"/>
    </location>
    <ligand>
        <name>ATP</name>
        <dbReference type="ChEBI" id="CHEBI:30616"/>
    </ligand>
</feature>
<organism evidence="9 10">
    <name type="scientific">Gonium pectorale</name>
    <name type="common">Green alga</name>
    <dbReference type="NCBI Taxonomy" id="33097"/>
    <lineage>
        <taxon>Eukaryota</taxon>
        <taxon>Viridiplantae</taxon>
        <taxon>Chlorophyta</taxon>
        <taxon>core chlorophytes</taxon>
        <taxon>Chlorophyceae</taxon>
        <taxon>CS clade</taxon>
        <taxon>Chlamydomonadales</taxon>
        <taxon>Volvocaceae</taxon>
        <taxon>Gonium</taxon>
    </lineage>
</organism>
<keyword evidence="4" id="KW-0418">Kinase</keyword>
<keyword evidence="1" id="KW-0723">Serine/threonine-protein kinase</keyword>
<feature type="region of interest" description="Disordered" evidence="7">
    <location>
        <begin position="1078"/>
        <end position="1098"/>
    </location>
</feature>
<dbReference type="PROSITE" id="PS00107">
    <property type="entry name" value="PROTEIN_KINASE_ATP"/>
    <property type="match status" value="1"/>
</dbReference>
<feature type="domain" description="Protein kinase" evidence="8">
    <location>
        <begin position="747"/>
        <end position="1063"/>
    </location>
</feature>
<dbReference type="InterPro" id="IPR017441">
    <property type="entry name" value="Protein_kinase_ATP_BS"/>
</dbReference>
<feature type="compositionally biased region" description="Low complexity" evidence="7">
    <location>
        <begin position="627"/>
        <end position="654"/>
    </location>
</feature>
<feature type="compositionally biased region" description="Polar residues" evidence="7">
    <location>
        <begin position="372"/>
        <end position="382"/>
    </location>
</feature>
<feature type="region of interest" description="Disordered" evidence="7">
    <location>
        <begin position="573"/>
        <end position="726"/>
    </location>
</feature>
<dbReference type="Gene3D" id="3.30.200.20">
    <property type="entry name" value="Phosphorylase Kinase, domain 1"/>
    <property type="match status" value="1"/>
</dbReference>
<keyword evidence="3 6" id="KW-0547">Nucleotide-binding</keyword>
<feature type="compositionally biased region" description="Polar residues" evidence="7">
    <location>
        <begin position="599"/>
        <end position="612"/>
    </location>
</feature>
<dbReference type="GO" id="GO:0004674">
    <property type="term" value="F:protein serine/threonine kinase activity"/>
    <property type="evidence" value="ECO:0007669"/>
    <property type="project" value="TreeGrafter"/>
</dbReference>
<reference evidence="10" key="1">
    <citation type="journal article" date="2016" name="Nat. Commun.">
        <title>The Gonium pectorale genome demonstrates co-option of cell cycle regulation during the evolution of multicellularity.</title>
        <authorList>
            <person name="Hanschen E.R."/>
            <person name="Marriage T.N."/>
            <person name="Ferris P.J."/>
            <person name="Hamaji T."/>
            <person name="Toyoda A."/>
            <person name="Fujiyama A."/>
            <person name="Neme R."/>
            <person name="Noguchi H."/>
            <person name="Minakuchi Y."/>
            <person name="Suzuki M."/>
            <person name="Kawai-Toyooka H."/>
            <person name="Smith D.R."/>
            <person name="Sparks H."/>
            <person name="Anderson J."/>
            <person name="Bakaric R."/>
            <person name="Luria V."/>
            <person name="Karger A."/>
            <person name="Kirschner M.W."/>
            <person name="Durand P.M."/>
            <person name="Michod R.E."/>
            <person name="Nozaki H."/>
            <person name="Olson B.J."/>
        </authorList>
    </citation>
    <scope>NUCLEOTIDE SEQUENCE [LARGE SCALE GENOMIC DNA]</scope>
    <source>
        <strain evidence="10">NIES-2863</strain>
    </source>
</reference>
<dbReference type="Pfam" id="PF07714">
    <property type="entry name" value="PK_Tyr_Ser-Thr"/>
    <property type="match status" value="1"/>
</dbReference>
<protein>
    <recommendedName>
        <fullName evidence="8">Protein kinase domain-containing protein</fullName>
    </recommendedName>
</protein>
<dbReference type="SUPFAM" id="SSF56112">
    <property type="entry name" value="Protein kinase-like (PK-like)"/>
    <property type="match status" value="1"/>
</dbReference>
<dbReference type="InterPro" id="IPR011009">
    <property type="entry name" value="Kinase-like_dom_sf"/>
</dbReference>
<dbReference type="InterPro" id="IPR001245">
    <property type="entry name" value="Ser-Thr/Tyr_kinase_cat_dom"/>
</dbReference>
<dbReference type="InterPro" id="IPR051681">
    <property type="entry name" value="Ser/Thr_Kinases-Pseudokinases"/>
</dbReference>
<feature type="compositionally biased region" description="Basic and acidic residues" evidence="7">
    <location>
        <begin position="574"/>
        <end position="589"/>
    </location>
</feature>
<name>A0A150GF49_GONPE</name>
<feature type="region of interest" description="Disordered" evidence="7">
    <location>
        <begin position="1199"/>
        <end position="1218"/>
    </location>
</feature>
<gene>
    <name evidence="9" type="ORF">GPECTOR_28g856</name>
</gene>
<dbReference type="STRING" id="33097.A0A150GF49"/>
<evidence type="ECO:0000256" key="3">
    <source>
        <dbReference type="ARBA" id="ARBA00022741"/>
    </source>
</evidence>
<dbReference type="PROSITE" id="PS50011">
    <property type="entry name" value="PROTEIN_KINASE_DOM"/>
    <property type="match status" value="1"/>
</dbReference>
<evidence type="ECO:0000256" key="6">
    <source>
        <dbReference type="PROSITE-ProRule" id="PRU10141"/>
    </source>
</evidence>
<evidence type="ECO:0000313" key="10">
    <source>
        <dbReference type="Proteomes" id="UP000075714"/>
    </source>
</evidence>
<dbReference type="InterPro" id="IPR008271">
    <property type="entry name" value="Ser/Thr_kinase_AS"/>
</dbReference>
<feature type="region of interest" description="Disordered" evidence="7">
    <location>
        <begin position="362"/>
        <end position="414"/>
    </location>
</feature>
<dbReference type="InterPro" id="IPR000719">
    <property type="entry name" value="Prot_kinase_dom"/>
</dbReference>
<feature type="compositionally biased region" description="Polar residues" evidence="7">
    <location>
        <begin position="1147"/>
        <end position="1158"/>
    </location>
</feature>
<dbReference type="SMART" id="SM00220">
    <property type="entry name" value="S_TKc"/>
    <property type="match status" value="1"/>
</dbReference>
<comment type="caution">
    <text evidence="9">The sequence shown here is derived from an EMBL/GenBank/DDBJ whole genome shotgun (WGS) entry which is preliminary data.</text>
</comment>
<evidence type="ECO:0000256" key="2">
    <source>
        <dbReference type="ARBA" id="ARBA00022679"/>
    </source>
</evidence>
<dbReference type="OrthoDB" id="542330at2759"/>
<dbReference type="Gene3D" id="1.10.510.10">
    <property type="entry name" value="Transferase(Phosphotransferase) domain 1"/>
    <property type="match status" value="1"/>
</dbReference>
<dbReference type="PANTHER" id="PTHR44329:SF289">
    <property type="entry name" value="SERINE_THREONINE-PROTEIN KINASE VIK"/>
    <property type="match status" value="1"/>
</dbReference>
<dbReference type="GO" id="GO:0005524">
    <property type="term" value="F:ATP binding"/>
    <property type="evidence" value="ECO:0007669"/>
    <property type="project" value="UniProtKB-UniRule"/>
</dbReference>
<proteinExistence type="predicted"/>